<sequence>MSMQPLPEPILFHPLKHHLGYIKEFVYEGLQMPEQELMKYFRRIGGSQLDLYIGTLSPLQISEEVILYLQAQHVHQAESFNSFLAPIGYRICTLSDNSAWTLRWGVHAKRHVHLHPGRYSPHTLRVKANHLNTAIAVAIAGLKYGQPLSLELLNQARADWLELPPVIGYTSEEGLGKIIALMQQV</sequence>
<reference evidence="1 2" key="1">
    <citation type="journal article" date="2015" name="Sci. Rep.">
        <title>Unraveling adaptation of Pontibacter korlensis to radiation and infertility in desert through complete genome and comparative transcriptomic analysis.</title>
        <authorList>
            <person name="Dai J."/>
            <person name="Dai W."/>
            <person name="Qiu C."/>
            <person name="Yang Z."/>
            <person name="Zhang Y."/>
            <person name="Zhou M."/>
            <person name="Zhang L."/>
            <person name="Fang C."/>
            <person name="Gao Q."/>
            <person name="Yang Q."/>
            <person name="Li X."/>
            <person name="Wang Z."/>
            <person name="Wang Z."/>
            <person name="Jia Z."/>
            <person name="Chen X."/>
        </authorList>
    </citation>
    <scope>NUCLEOTIDE SEQUENCE [LARGE SCALE GENOMIC DNA]</scope>
    <source>
        <strain evidence="1 2">X14-1T</strain>
    </source>
</reference>
<gene>
    <name evidence="1" type="ORF">PKOR_07610</name>
</gene>
<dbReference type="KEGG" id="pko:PKOR_07610"/>
<dbReference type="OrthoDB" id="1121210at2"/>
<dbReference type="PATRIC" id="fig|400092.3.peg.1683"/>
<evidence type="ECO:0000313" key="1">
    <source>
        <dbReference type="EMBL" id="AKD03014.1"/>
    </source>
</evidence>
<dbReference type="EMBL" id="CP009621">
    <property type="protein sequence ID" value="AKD03014.1"/>
    <property type="molecule type" value="Genomic_DNA"/>
</dbReference>
<organism evidence="1 2">
    <name type="scientific">Pontibacter korlensis</name>
    <dbReference type="NCBI Taxonomy" id="400092"/>
    <lineage>
        <taxon>Bacteria</taxon>
        <taxon>Pseudomonadati</taxon>
        <taxon>Bacteroidota</taxon>
        <taxon>Cytophagia</taxon>
        <taxon>Cytophagales</taxon>
        <taxon>Hymenobacteraceae</taxon>
        <taxon>Pontibacter</taxon>
    </lineage>
</organism>
<dbReference type="AlphaFoldDB" id="A0A0E3ZFQ2"/>
<dbReference type="Proteomes" id="UP000033109">
    <property type="component" value="Chromosome"/>
</dbReference>
<evidence type="ECO:0000313" key="2">
    <source>
        <dbReference type="Proteomes" id="UP000033109"/>
    </source>
</evidence>
<dbReference type="RefSeq" id="WP_046310031.1">
    <property type="nucleotide sequence ID" value="NZ_CBCSCY010000010.1"/>
</dbReference>
<protein>
    <submittedName>
        <fullName evidence="1">Uncharacterized protein</fullName>
    </submittedName>
</protein>
<dbReference type="HOGENOM" id="CLU_1452586_0_0_10"/>
<proteinExistence type="predicted"/>
<keyword evidence="2" id="KW-1185">Reference proteome</keyword>
<name>A0A0E3ZFQ2_9BACT</name>
<accession>A0A0E3ZFQ2</accession>